<protein>
    <submittedName>
        <fullName evidence="2">Uncharacterized protein</fullName>
    </submittedName>
</protein>
<evidence type="ECO:0000256" key="1">
    <source>
        <dbReference type="SAM" id="MobiDB-lite"/>
    </source>
</evidence>
<sequence>MPILNIQGSKFISKRLAEMTQPSFPIGPVPPVPLPEMVIRSRRELSVKDTTNARFFELWQTDGKYGVYNRPDLNKQAPFHEFLPINSRSSDKGYRRQPVYEAGGPKLGQNQYFNKYDPSYDSRNAVRELQAVVYEDKPVEHIPQNNSFLTRSMANRWIDAEEMKQMTEAAERMRPTMDDYAKSYR</sequence>
<dbReference type="EMBL" id="MN740759">
    <property type="protein sequence ID" value="QHS81749.1"/>
    <property type="molecule type" value="Genomic_DNA"/>
</dbReference>
<evidence type="ECO:0000313" key="2">
    <source>
        <dbReference type="EMBL" id="QHS81749.1"/>
    </source>
</evidence>
<reference evidence="2" key="1">
    <citation type="journal article" date="2020" name="Nature">
        <title>Giant virus diversity and host interactions through global metagenomics.</title>
        <authorList>
            <person name="Schulz F."/>
            <person name="Roux S."/>
            <person name="Paez-Espino D."/>
            <person name="Jungbluth S."/>
            <person name="Walsh D.A."/>
            <person name="Denef V.J."/>
            <person name="McMahon K.D."/>
            <person name="Konstantinidis K.T."/>
            <person name="Eloe-Fadrosh E.A."/>
            <person name="Kyrpides N.C."/>
            <person name="Woyke T."/>
        </authorList>
    </citation>
    <scope>NUCLEOTIDE SEQUENCE</scope>
    <source>
        <strain evidence="2">GVMAG-S-1101164-72</strain>
    </source>
</reference>
<accession>A0A6C0APJ4</accession>
<dbReference type="AlphaFoldDB" id="A0A6C0APJ4"/>
<proteinExistence type="predicted"/>
<name>A0A6C0APJ4_9ZZZZ</name>
<organism evidence="2">
    <name type="scientific">viral metagenome</name>
    <dbReference type="NCBI Taxonomy" id="1070528"/>
    <lineage>
        <taxon>unclassified sequences</taxon>
        <taxon>metagenomes</taxon>
        <taxon>organismal metagenomes</taxon>
    </lineage>
</organism>
<feature type="region of interest" description="Disordered" evidence="1">
    <location>
        <begin position="84"/>
        <end position="103"/>
    </location>
</feature>